<keyword evidence="4" id="KW-1185">Reference proteome</keyword>
<feature type="region of interest" description="Disordered" evidence="1">
    <location>
        <begin position="468"/>
        <end position="489"/>
    </location>
</feature>
<dbReference type="AlphaFoldDB" id="A0A813GI16"/>
<gene>
    <name evidence="3" type="ORF">PGLA1383_LOCUS42812</name>
</gene>
<organism evidence="3 4">
    <name type="scientific">Polarella glacialis</name>
    <name type="common">Dinoflagellate</name>
    <dbReference type="NCBI Taxonomy" id="89957"/>
    <lineage>
        <taxon>Eukaryota</taxon>
        <taxon>Sar</taxon>
        <taxon>Alveolata</taxon>
        <taxon>Dinophyceae</taxon>
        <taxon>Suessiales</taxon>
        <taxon>Suessiaceae</taxon>
        <taxon>Polarella</taxon>
    </lineage>
</organism>
<sequence>MSSRSRSFFYSVLSSPPGEPEKPESRAGIDVNGPPLAFESAGFKGHFNFIHDIGNEPGSLASSSDHRRGLIVQIQGKFKEKATLGAENLTNLWIGGTLEGELKLGWIMKNVVELCAKFAKKKTGGRMHFDIGSKTQPSQVGFPLKTLFLVITTPEGETPPTLGDPELDKLKYVGPGMIDVDTTSTYTMIWNTPYMDLCNWELLKVPAVSPLPLESVMGDITKARVFVYDLGKAGGSHAHFEQGLLLDTYFRRGEEGEGWPVPVSADTGGEQTPLDALSDVGSEDACDQGSEDGDLVLEGDGMSDSDDSSGDSQDEEGGDEELEEKSMELHRMHTEALFKIEGWRPRQMACTEADKSTVQVPYYIEAIDRLRRRKVRIWYVFAMENPDAETTDGVTTWWHAKDSAELASLCRPKRRLPTFRRGPGARRFTCCAVRTLEQFRKIICQHLATENHLRSFVSCPNGTVTLPGFSSEQDSPKMKHMSPGRLARK</sequence>
<dbReference type="OrthoDB" id="418495at2759"/>
<feature type="compositionally biased region" description="Acidic residues" evidence="1">
    <location>
        <begin position="281"/>
        <end position="323"/>
    </location>
</feature>
<dbReference type="InterPro" id="IPR013897">
    <property type="entry name" value="Duc1"/>
</dbReference>
<proteinExistence type="predicted"/>
<feature type="region of interest" description="Disordered" evidence="1">
    <location>
        <begin position="257"/>
        <end position="326"/>
    </location>
</feature>
<evidence type="ECO:0000259" key="2">
    <source>
        <dbReference type="Pfam" id="PF08588"/>
    </source>
</evidence>
<feature type="non-terminal residue" evidence="3">
    <location>
        <position position="489"/>
    </location>
</feature>
<feature type="region of interest" description="Disordered" evidence="1">
    <location>
        <begin position="1"/>
        <end position="31"/>
    </location>
</feature>
<evidence type="ECO:0000313" key="4">
    <source>
        <dbReference type="Proteomes" id="UP000654075"/>
    </source>
</evidence>
<dbReference type="EMBL" id="CAJNNV010028807">
    <property type="protein sequence ID" value="CAE8625831.1"/>
    <property type="molecule type" value="Genomic_DNA"/>
</dbReference>
<evidence type="ECO:0000313" key="3">
    <source>
        <dbReference type="EMBL" id="CAE8625831.1"/>
    </source>
</evidence>
<dbReference type="Proteomes" id="UP000654075">
    <property type="component" value="Unassembled WGS sequence"/>
</dbReference>
<comment type="caution">
    <text evidence="3">The sequence shown here is derived from an EMBL/GenBank/DDBJ whole genome shotgun (WGS) entry which is preliminary data.</text>
</comment>
<name>A0A813GI16_POLGL</name>
<accession>A0A813GI16</accession>
<reference evidence="3" key="1">
    <citation type="submission" date="2021-02" db="EMBL/GenBank/DDBJ databases">
        <authorList>
            <person name="Dougan E. K."/>
            <person name="Rhodes N."/>
            <person name="Thang M."/>
            <person name="Chan C."/>
        </authorList>
    </citation>
    <scope>NUCLEOTIDE SEQUENCE</scope>
</reference>
<feature type="compositionally biased region" description="Basic residues" evidence="1">
    <location>
        <begin position="478"/>
        <end position="489"/>
    </location>
</feature>
<evidence type="ECO:0000256" key="1">
    <source>
        <dbReference type="SAM" id="MobiDB-lite"/>
    </source>
</evidence>
<dbReference type="Pfam" id="PF08588">
    <property type="entry name" value="Duc1"/>
    <property type="match status" value="1"/>
</dbReference>
<protein>
    <recommendedName>
        <fullName evidence="2">Domain of unknown function at the cortex 1 domain-containing protein</fullName>
    </recommendedName>
</protein>
<feature type="domain" description="Domain of unknown function at the cortex 1" evidence="2">
    <location>
        <begin position="21"/>
        <end position="221"/>
    </location>
</feature>